<accession>A0A0C9S9K7</accession>
<dbReference type="InterPro" id="IPR005516">
    <property type="entry name" value="Remorin_C"/>
</dbReference>
<name>A0A0C9S9K7_9CONI</name>
<dbReference type="AlphaFoldDB" id="A0A0C9S9K7"/>
<evidence type="ECO:0000256" key="3">
    <source>
        <dbReference type="SAM" id="MobiDB-lite"/>
    </source>
</evidence>
<proteinExistence type="inferred from homology"/>
<evidence type="ECO:0000259" key="4">
    <source>
        <dbReference type="Pfam" id="PF03763"/>
    </source>
</evidence>
<dbReference type="PANTHER" id="PTHR31775">
    <property type="entry name" value="OS02G0117200 PROTEIN"/>
    <property type="match status" value="1"/>
</dbReference>
<feature type="coiled-coil region" evidence="2">
    <location>
        <begin position="479"/>
        <end position="521"/>
    </location>
</feature>
<feature type="compositionally biased region" description="Low complexity" evidence="3">
    <location>
        <begin position="209"/>
        <end position="222"/>
    </location>
</feature>
<feature type="compositionally biased region" description="Basic and acidic residues" evidence="3">
    <location>
        <begin position="197"/>
        <end position="208"/>
    </location>
</feature>
<evidence type="ECO:0000313" key="5">
    <source>
        <dbReference type="EMBL" id="JAG88513.1"/>
    </source>
</evidence>
<feature type="region of interest" description="Disordered" evidence="3">
    <location>
        <begin position="1"/>
        <end position="242"/>
    </location>
</feature>
<sequence>MSFPYSSSSSANRFLGYQGDRPRHGIVRWSESQECNSNSESRRGGRFSDQLRIREGLEGEGDCEGGRCREFSRNSSAGEVDGARSHTGGRPPSPSPICSPTNSCSPACSPRDVNGVRSARSPVTGDYDSRTEGSTESRNGGDSRGKRPVGESNQGEEADPSSSRSNNSSLALFTGNLCFSRENKPAPENPEDDNEEIRDIPMTEDRSRSTATANNSNSNNNNQMIPSLRRPRQPNWSDTSMGSFISSDAESISLSTEFNAVLAAAAAAGTNSSAQAAAESERLRSILEEEPSRTTSADEGDEPNNYNNSNSNTRDNMALVPADNNNNNNGTTPPSGGGQHQGNRDQRGGRDYLALVPMNGTHESTGSNSNSNSDRDAPSSSWDAQNNERAMINHVDSGGNGNANGSGSGSGNRGYGSTLSSAGRNSKDVPTPKQLALQKVKRDRIEAKAVAWEEAKTAEVDNRYKREDAIVTAWENEQKVQASIRMKKVERKLEEKRAKAFEKMQNEIARAHRKAEERRAMAEARKGAEKAKITEAVEKIRAFGRVPRKFLIF</sequence>
<evidence type="ECO:0000256" key="1">
    <source>
        <dbReference type="ARBA" id="ARBA00005711"/>
    </source>
</evidence>
<dbReference type="EMBL" id="GCHU01007493">
    <property type="protein sequence ID" value="JAG88513.1"/>
    <property type="molecule type" value="Transcribed_RNA"/>
</dbReference>
<reference evidence="5" key="1">
    <citation type="submission" date="2015-02" db="EMBL/GenBank/DDBJ databases">
        <title>A transcriptome of Wollemia nobilis - a relic of Gondwana.</title>
        <authorList>
            <person name="Chia J.Y."/>
            <person name="Leong Y.S."/>
            <person name="Abdul Karim S."/>
            <person name="Wan Azmi N."/>
            <person name="Hercus R."/>
            <person name="Croft L."/>
        </authorList>
    </citation>
    <scope>NUCLEOTIDE SEQUENCE</scope>
    <source>
        <strain evidence="5">MaeBrown</strain>
        <tissue evidence="5">Leaf</tissue>
    </source>
</reference>
<protein>
    <submittedName>
        <fullName evidence="5">TSA: Wollemia nobilis Ref_Wollemi_Transcript_7541_2276 transcribed RNA sequence</fullName>
    </submittedName>
</protein>
<feature type="compositionally biased region" description="Basic and acidic residues" evidence="3">
    <location>
        <begin position="127"/>
        <end position="149"/>
    </location>
</feature>
<feature type="compositionally biased region" description="Polar residues" evidence="3">
    <location>
        <begin position="1"/>
        <end position="12"/>
    </location>
</feature>
<keyword evidence="2" id="KW-0175">Coiled coil</keyword>
<organism evidence="5">
    <name type="scientific">Wollemia nobilis</name>
    <dbReference type="NCBI Taxonomy" id="56998"/>
    <lineage>
        <taxon>Eukaryota</taxon>
        <taxon>Viridiplantae</taxon>
        <taxon>Streptophyta</taxon>
        <taxon>Embryophyta</taxon>
        <taxon>Tracheophyta</taxon>
        <taxon>Spermatophyta</taxon>
        <taxon>Pinopsida</taxon>
        <taxon>Pinidae</taxon>
        <taxon>Conifers II</taxon>
        <taxon>Araucariales</taxon>
        <taxon>Araucariaceae</taxon>
        <taxon>Wollemia</taxon>
    </lineage>
</organism>
<feature type="region of interest" description="Disordered" evidence="3">
    <location>
        <begin position="288"/>
        <end position="431"/>
    </location>
</feature>
<dbReference type="Pfam" id="PF03763">
    <property type="entry name" value="Remorin_C"/>
    <property type="match status" value="1"/>
</dbReference>
<feature type="domain" description="Remorin C-terminal" evidence="4">
    <location>
        <begin position="445"/>
        <end position="549"/>
    </location>
</feature>
<comment type="similarity">
    <text evidence="1">Belongs to the remorin family.</text>
</comment>
<feature type="compositionally biased region" description="Low complexity" evidence="3">
    <location>
        <begin position="30"/>
        <end position="39"/>
    </location>
</feature>
<evidence type="ECO:0000256" key="2">
    <source>
        <dbReference type="SAM" id="Coils"/>
    </source>
</evidence>
<feature type="compositionally biased region" description="Gly residues" evidence="3">
    <location>
        <begin position="398"/>
        <end position="414"/>
    </location>
</feature>
<feature type="compositionally biased region" description="Polar residues" evidence="3">
    <location>
        <begin position="361"/>
        <end position="388"/>
    </location>
</feature>
<dbReference type="PANTHER" id="PTHR31775:SF5">
    <property type="entry name" value="REMORIN 1.4"/>
    <property type="match status" value="1"/>
</dbReference>